<dbReference type="PROSITE" id="PS50294">
    <property type="entry name" value="WD_REPEATS_REGION"/>
    <property type="match status" value="6"/>
</dbReference>
<dbReference type="GO" id="GO:0005829">
    <property type="term" value="C:cytosol"/>
    <property type="evidence" value="ECO:0007669"/>
    <property type="project" value="UniProtKB-ARBA"/>
</dbReference>
<dbReference type="InterPro" id="IPR027417">
    <property type="entry name" value="P-loop_NTPase"/>
</dbReference>
<dbReference type="GO" id="GO:0003677">
    <property type="term" value="F:DNA binding"/>
    <property type="evidence" value="ECO:0007669"/>
    <property type="project" value="InterPro"/>
</dbReference>
<dbReference type="GO" id="GO:0000027">
    <property type="term" value="P:ribosomal large subunit assembly"/>
    <property type="evidence" value="ECO:0007669"/>
    <property type="project" value="TreeGrafter"/>
</dbReference>
<dbReference type="SMART" id="SM00320">
    <property type="entry name" value="WD40"/>
    <property type="match status" value="13"/>
</dbReference>
<dbReference type="InterPro" id="IPR041452">
    <property type="entry name" value="APAF1_C"/>
</dbReference>
<dbReference type="InterPro" id="IPR010982">
    <property type="entry name" value="Lambda_DNA-bd_dom_sf"/>
</dbReference>
<keyword evidence="2" id="KW-0677">Repeat</keyword>
<keyword evidence="1 3" id="KW-0853">WD repeat</keyword>
<dbReference type="PROSITE" id="PS00678">
    <property type="entry name" value="WD_REPEATS_1"/>
    <property type="match status" value="1"/>
</dbReference>
<dbReference type="PANTHER" id="PTHR19848">
    <property type="entry name" value="WD40 REPEAT PROTEIN"/>
    <property type="match status" value="1"/>
</dbReference>
<dbReference type="PROSITE" id="PS50082">
    <property type="entry name" value="WD_REPEATS_2"/>
    <property type="match status" value="6"/>
</dbReference>
<dbReference type="PANTHER" id="PTHR19848:SF8">
    <property type="entry name" value="F-BOX AND WD REPEAT DOMAIN CONTAINING 7"/>
    <property type="match status" value="1"/>
</dbReference>
<organism evidence="6 7">
    <name type="scientific">Streptomyces clavuligerus</name>
    <dbReference type="NCBI Taxonomy" id="1901"/>
    <lineage>
        <taxon>Bacteria</taxon>
        <taxon>Bacillati</taxon>
        <taxon>Actinomycetota</taxon>
        <taxon>Actinomycetes</taxon>
        <taxon>Kitasatosporales</taxon>
        <taxon>Streptomycetaceae</taxon>
        <taxon>Streptomyces</taxon>
    </lineage>
</organism>
<evidence type="ECO:0000256" key="2">
    <source>
        <dbReference type="ARBA" id="ARBA00022737"/>
    </source>
</evidence>
<dbReference type="Proteomes" id="UP000002357">
    <property type="component" value="Chromosome"/>
</dbReference>
<dbReference type="Gene3D" id="1.25.40.370">
    <property type="match status" value="1"/>
</dbReference>
<feature type="domain" description="NB-ARC" evidence="4">
    <location>
        <begin position="130"/>
        <end position="270"/>
    </location>
</feature>
<dbReference type="Gene3D" id="2.130.10.10">
    <property type="entry name" value="YVTN repeat-like/Quinoprotein amine dehydrogenase"/>
    <property type="match status" value="4"/>
</dbReference>
<dbReference type="eggNOG" id="COG2909">
    <property type="taxonomic scope" value="Bacteria"/>
</dbReference>
<dbReference type="STRING" id="1901.BB341_15140"/>
<evidence type="ECO:0000259" key="5">
    <source>
        <dbReference type="Pfam" id="PF17908"/>
    </source>
</evidence>
<reference evidence="6 7" key="1">
    <citation type="journal article" date="2010" name="Genome Biol. Evol.">
        <title>The sequence of a 1.8-mb bacterial linear plasmid reveals a rich evolutionary reservoir of secondary metabolic pathways.</title>
        <authorList>
            <person name="Medema M.H."/>
            <person name="Trefzer A."/>
            <person name="Kovalchuk A."/>
            <person name="van den Berg M."/>
            <person name="Mueller U."/>
            <person name="Heijne W."/>
            <person name="Wu L."/>
            <person name="Alam M.T."/>
            <person name="Ronning C.M."/>
            <person name="Nierman W.C."/>
            <person name="Bovenberg R.A.L."/>
            <person name="Breitling R."/>
            <person name="Takano E."/>
        </authorList>
    </citation>
    <scope>NUCLEOTIDE SEQUENCE [LARGE SCALE GENOMIC DNA]</scope>
    <source>
        <strain evidence="7">ATCC 27064 / DSM 738 / JCM 4710 / NBRC 13307 / NCIMB 12785 / NRRL 3585 / VKM Ac-602</strain>
    </source>
</reference>
<dbReference type="Pfam" id="PF00931">
    <property type="entry name" value="NB-ARC"/>
    <property type="match status" value="1"/>
</dbReference>
<evidence type="ECO:0000313" key="7">
    <source>
        <dbReference type="Proteomes" id="UP000002357"/>
    </source>
</evidence>
<dbReference type="Pfam" id="PF00400">
    <property type="entry name" value="WD40"/>
    <property type="match status" value="6"/>
</dbReference>
<dbReference type="PRINTS" id="PR00320">
    <property type="entry name" value="GPROTEINBRPT"/>
</dbReference>
<dbReference type="eggNOG" id="COG2319">
    <property type="taxonomic scope" value="Bacteria"/>
</dbReference>
<dbReference type="InterPro" id="IPR036322">
    <property type="entry name" value="WD40_repeat_dom_sf"/>
</dbReference>
<feature type="repeat" description="WD" evidence="3">
    <location>
        <begin position="789"/>
        <end position="830"/>
    </location>
</feature>
<dbReference type="InterPro" id="IPR001680">
    <property type="entry name" value="WD40_rpt"/>
</dbReference>
<evidence type="ECO:0000313" key="6">
    <source>
        <dbReference type="EMBL" id="EFG07746.1"/>
    </source>
</evidence>
<dbReference type="EMBL" id="CM000913">
    <property type="protein sequence ID" value="EFG07746.1"/>
    <property type="molecule type" value="Genomic_DNA"/>
</dbReference>
<proteinExistence type="predicted"/>
<dbReference type="SUPFAM" id="SSF52540">
    <property type="entry name" value="P-loop containing nucleoside triphosphate hydrolases"/>
    <property type="match status" value="1"/>
</dbReference>
<sequence length="1199" mass="128379">MKALRRWSDRPTLLPSLVSVEGASVATVQRWTGREARALRLATRRSVRRFAAYLGVSDRTVSNWEARGEKIVLVPDSQALLDTALERSDTEVQRRFWDSVGAPTPSDGPTPDHYFPIPVPEPGLVHRSDDFERLVSVLREASAEASTAAVALCGPGGFGKTTLATQTCDDPRIRNSFSEILWVETGEGCTAARVVELISDLCVHLAGNRPSFTDPEQAGFHLARLLQGRRALLVVDNVWSAADLSPFLLGGENCVRLVTTRNVRVCPSAARVVQLGPMAPGEVRELLIRTVGTLDETESARLADVCGGWPLLASIVGANVSQEVVSGVPAGRVVAETSATIRAYGPQAFDVWDSDQRKNAMGQALSSSLRSLEESVSIAGHSDLRDRYLSLAVFPPSVPIPMSVLTHWWQTAHGWAPHVVRQFCRLLSDRSLISAYLADRNAIVLHDVFRSYLRHLIGDRWAALHQSLTEAYRRSTEGAWTTLDGTEGYLWRHLPYHLREAGLDAEVVSLLASPPYIIRKVGLVGHQSLTRDAAVLDALSGQPDSGHPQHREWLIARALTGAGYLLNGVESPADIASTLSIVLRRAPLTEATRTVDRGIDAEAVFTPKWLLPPENATTEAAVPGHIGAVVSVSAVRDLVVSGGEDGVVRLWNSSTGRLLRAHHAHTGWVFATVLSADGLVLASAGDDGAIRLWRTDTGDPIGVLPGHNRRVRSLAFSPSGPILISGAEDGAVHVWDTDRLVLVRSMRTVGTPVWSVAVGGDSHSFVAVAGEDEFVRLFDLRTGRLLDEHAAHRGWVRSVAFAPESSVLVSGSGDRSVIVWDTAEGRLTLVRQIAGLKARVRAVALTPHADIIVAATEEPRIQAFAAEGPARETQPPPGVDWVRSLARTGDRTVIAGCEDGAVRVWTVGKSRLRTLASGSNTVWSTQFAADGRTAAVGDGAGGVGIIDTSTGTVSRRLAAAHGRVWSLAGGMEHIAAACGDGAVRVWSLLDVTWSLTLNQDTPRTWAVAMARSAPRLAASTGDGHIRCWDFSTGALLWSQDVHAGRLRSLAFDNSGDLLAACGGDGSVRVWHAPTGEFRGRFSSPNGWARAVTVDRPGHRVAVGAGTGDIAVRHLGTDRFTSHLSGHTGRILMLGFVGDEDRLVSAAADGTVRLWSLSEQRQIAKVRVDASLHCAAFEAGTGEVLVGSAAGVVALEIKDS</sequence>
<dbReference type="InterPro" id="IPR019775">
    <property type="entry name" value="WD40_repeat_CS"/>
</dbReference>
<evidence type="ECO:0000256" key="3">
    <source>
        <dbReference type="PROSITE-ProRule" id="PRU00221"/>
    </source>
</evidence>
<dbReference type="CDD" id="cd00200">
    <property type="entry name" value="WD40"/>
    <property type="match status" value="1"/>
</dbReference>
<dbReference type="Pfam" id="PF17908">
    <property type="entry name" value="APAF1_C"/>
    <property type="match status" value="1"/>
</dbReference>
<feature type="repeat" description="WD" evidence="3">
    <location>
        <begin position="1039"/>
        <end position="1080"/>
    </location>
</feature>
<dbReference type="PRINTS" id="PR00364">
    <property type="entry name" value="DISEASERSIST"/>
</dbReference>
<dbReference type="InterPro" id="IPR015943">
    <property type="entry name" value="WD40/YVTN_repeat-like_dom_sf"/>
</dbReference>
<accession>E2PUG7</accession>
<name>E2PUG7_STRCL</name>
<dbReference type="Gene3D" id="3.40.50.300">
    <property type="entry name" value="P-loop containing nucleotide triphosphate hydrolases"/>
    <property type="match status" value="1"/>
</dbReference>
<dbReference type="InterPro" id="IPR020472">
    <property type="entry name" value="WD40_PAC1"/>
</dbReference>
<dbReference type="InterPro" id="IPR002182">
    <property type="entry name" value="NB-ARC"/>
</dbReference>
<gene>
    <name evidence="6" type="ORF">SCLAV_2674</name>
</gene>
<dbReference type="Gene3D" id="1.10.10.10">
    <property type="entry name" value="Winged helix-like DNA-binding domain superfamily/Winged helix DNA-binding domain"/>
    <property type="match status" value="1"/>
</dbReference>
<keyword evidence="7" id="KW-1185">Reference proteome</keyword>
<evidence type="ECO:0000256" key="1">
    <source>
        <dbReference type="ARBA" id="ARBA00022574"/>
    </source>
</evidence>
<feature type="repeat" description="WD" evidence="3">
    <location>
        <begin position="622"/>
        <end position="661"/>
    </location>
</feature>
<dbReference type="InterPro" id="IPR036388">
    <property type="entry name" value="WH-like_DNA-bd_sf"/>
</dbReference>
<dbReference type="Gene3D" id="1.10.260.40">
    <property type="entry name" value="lambda repressor-like DNA-binding domains"/>
    <property type="match status" value="1"/>
</dbReference>
<protein>
    <submittedName>
        <fullName evidence="6">WD-40 repeat-containing protein</fullName>
    </submittedName>
</protein>
<feature type="domain" description="APAF-1 helical" evidence="5">
    <location>
        <begin position="463"/>
        <end position="533"/>
    </location>
</feature>
<feature type="repeat" description="WD" evidence="3">
    <location>
        <begin position="704"/>
        <end position="745"/>
    </location>
</feature>
<evidence type="ECO:0000259" key="4">
    <source>
        <dbReference type="Pfam" id="PF00931"/>
    </source>
</evidence>
<dbReference type="GO" id="GO:0043531">
    <property type="term" value="F:ADP binding"/>
    <property type="evidence" value="ECO:0007669"/>
    <property type="project" value="InterPro"/>
</dbReference>
<feature type="repeat" description="WD" evidence="3">
    <location>
        <begin position="1123"/>
        <end position="1164"/>
    </location>
</feature>
<dbReference type="SUPFAM" id="SSF50978">
    <property type="entry name" value="WD40 repeat-like"/>
    <property type="match status" value="2"/>
</dbReference>
<feature type="repeat" description="WD" evidence="3">
    <location>
        <begin position="662"/>
        <end position="703"/>
    </location>
</feature>
<dbReference type="AlphaFoldDB" id="E2PUG7"/>